<gene>
    <name evidence="1" type="ORF">PAN31108_01430</name>
</gene>
<dbReference type="RefSeq" id="WP_150668165.1">
    <property type="nucleotide sequence ID" value="NZ_CABPSB010000003.1"/>
</dbReference>
<protein>
    <submittedName>
        <fullName evidence="1">Uncharacterized protein</fullName>
    </submittedName>
</protein>
<evidence type="ECO:0000313" key="1">
    <source>
        <dbReference type="EMBL" id="VVD87101.1"/>
    </source>
</evidence>
<dbReference type="Proteomes" id="UP000406256">
    <property type="component" value="Unassembled WGS sequence"/>
</dbReference>
<dbReference type="EMBL" id="CABPSB010000003">
    <property type="protein sequence ID" value="VVD87101.1"/>
    <property type="molecule type" value="Genomic_DNA"/>
</dbReference>
<organism evidence="1 2">
    <name type="scientific">Pandoraea anhela</name>
    <dbReference type="NCBI Taxonomy" id="2508295"/>
    <lineage>
        <taxon>Bacteria</taxon>
        <taxon>Pseudomonadati</taxon>
        <taxon>Pseudomonadota</taxon>
        <taxon>Betaproteobacteria</taxon>
        <taxon>Burkholderiales</taxon>
        <taxon>Burkholderiaceae</taxon>
        <taxon>Pandoraea</taxon>
    </lineage>
</organism>
<proteinExistence type="predicted"/>
<sequence length="87" mass="9596">MSDNGVALGRAFAAERSAADWKAYARKLEQQLLVAQANLAGHKALKEIAIRELAKIDSAHFLTDQQNRQRLFDEQFDAVVSGGRRAA</sequence>
<keyword evidence="2" id="KW-1185">Reference proteome</keyword>
<evidence type="ECO:0000313" key="2">
    <source>
        <dbReference type="Proteomes" id="UP000406256"/>
    </source>
</evidence>
<accession>A0A5E4THU5</accession>
<dbReference type="AlphaFoldDB" id="A0A5E4THU5"/>
<dbReference type="OrthoDB" id="9017980at2"/>
<reference evidence="1 2" key="1">
    <citation type="submission" date="2019-08" db="EMBL/GenBank/DDBJ databases">
        <authorList>
            <person name="Peeters C."/>
        </authorList>
    </citation>
    <scope>NUCLEOTIDE SEQUENCE [LARGE SCALE GENOMIC DNA]</scope>
    <source>
        <strain evidence="1 2">LMG 31108</strain>
    </source>
</reference>
<name>A0A5E4THU5_9BURK</name>